<dbReference type="AlphaFoldDB" id="A0A182Q1R6"/>
<reference evidence="2" key="2">
    <citation type="submission" date="2020-05" db="UniProtKB">
        <authorList>
            <consortium name="EnsemblMetazoa"/>
        </authorList>
    </citation>
    <scope>IDENTIFICATION</scope>
    <source>
        <strain evidence="2">FAR1</strain>
    </source>
</reference>
<keyword evidence="1" id="KW-1133">Transmembrane helix</keyword>
<keyword evidence="3" id="KW-1185">Reference proteome</keyword>
<feature type="transmembrane region" description="Helical" evidence="1">
    <location>
        <begin position="76"/>
        <end position="100"/>
    </location>
</feature>
<name>A0A182Q1R6_9DIPT</name>
<protein>
    <submittedName>
        <fullName evidence="2">Uncharacterized protein</fullName>
    </submittedName>
</protein>
<reference evidence="3" key="1">
    <citation type="submission" date="2014-01" db="EMBL/GenBank/DDBJ databases">
        <title>The Genome Sequence of Anopheles farauti FAR1 (V2).</title>
        <authorList>
            <consortium name="The Broad Institute Genomics Platform"/>
            <person name="Neafsey D.E."/>
            <person name="Besansky N."/>
            <person name="Howell P."/>
            <person name="Walton C."/>
            <person name="Young S.K."/>
            <person name="Zeng Q."/>
            <person name="Gargeya S."/>
            <person name="Fitzgerald M."/>
            <person name="Haas B."/>
            <person name="Abouelleil A."/>
            <person name="Allen A.W."/>
            <person name="Alvarado L."/>
            <person name="Arachchi H.M."/>
            <person name="Berlin A.M."/>
            <person name="Chapman S.B."/>
            <person name="Gainer-Dewar J."/>
            <person name="Goldberg J."/>
            <person name="Griggs A."/>
            <person name="Gujja S."/>
            <person name="Hansen M."/>
            <person name="Howarth C."/>
            <person name="Imamovic A."/>
            <person name="Ireland A."/>
            <person name="Larimer J."/>
            <person name="McCowan C."/>
            <person name="Murphy C."/>
            <person name="Pearson M."/>
            <person name="Poon T.W."/>
            <person name="Priest M."/>
            <person name="Roberts A."/>
            <person name="Saif S."/>
            <person name="Shea T."/>
            <person name="Sisk P."/>
            <person name="Sykes S."/>
            <person name="Wortman J."/>
            <person name="Nusbaum C."/>
            <person name="Birren B."/>
        </authorList>
    </citation>
    <scope>NUCLEOTIDE SEQUENCE [LARGE SCALE GENOMIC DNA]</scope>
    <source>
        <strain evidence="3">FAR1</strain>
    </source>
</reference>
<evidence type="ECO:0000313" key="2">
    <source>
        <dbReference type="EnsemblMetazoa" id="AFAF001367-PA"/>
    </source>
</evidence>
<dbReference type="EMBL" id="AXCN02001053">
    <property type="status" value="NOT_ANNOTATED_CDS"/>
    <property type="molecule type" value="Genomic_DNA"/>
</dbReference>
<proteinExistence type="predicted"/>
<keyword evidence="1" id="KW-0472">Membrane</keyword>
<accession>A0A182Q1R6</accession>
<dbReference type="VEuPathDB" id="VectorBase:AFAF001367"/>
<dbReference type="Proteomes" id="UP000075886">
    <property type="component" value="Unassembled WGS sequence"/>
</dbReference>
<evidence type="ECO:0000256" key="1">
    <source>
        <dbReference type="SAM" id="Phobius"/>
    </source>
</evidence>
<sequence>MLLCPEISDDTTLRLSNIPNRAQTICGVRSLRPRNAIGNDALAQRDTSPVHSEAAIGAGRDIPPAPARWTLRPTTIIIFIFVISMIAVVLGVSGIDVVVLEN</sequence>
<evidence type="ECO:0000313" key="3">
    <source>
        <dbReference type="Proteomes" id="UP000075886"/>
    </source>
</evidence>
<keyword evidence="1" id="KW-0812">Transmembrane</keyword>
<dbReference type="EnsemblMetazoa" id="AFAF001367-RA">
    <property type="protein sequence ID" value="AFAF001367-PA"/>
    <property type="gene ID" value="AFAF001367"/>
</dbReference>
<organism evidence="2 3">
    <name type="scientific">Anopheles farauti</name>
    <dbReference type="NCBI Taxonomy" id="69004"/>
    <lineage>
        <taxon>Eukaryota</taxon>
        <taxon>Metazoa</taxon>
        <taxon>Ecdysozoa</taxon>
        <taxon>Arthropoda</taxon>
        <taxon>Hexapoda</taxon>
        <taxon>Insecta</taxon>
        <taxon>Pterygota</taxon>
        <taxon>Neoptera</taxon>
        <taxon>Endopterygota</taxon>
        <taxon>Diptera</taxon>
        <taxon>Nematocera</taxon>
        <taxon>Culicoidea</taxon>
        <taxon>Culicidae</taxon>
        <taxon>Anophelinae</taxon>
        <taxon>Anopheles</taxon>
    </lineage>
</organism>